<feature type="domain" description="STAS" evidence="1">
    <location>
        <begin position="2"/>
        <end position="66"/>
    </location>
</feature>
<proteinExistence type="predicted"/>
<evidence type="ECO:0000313" key="2">
    <source>
        <dbReference type="EMBL" id="SFJ91589.1"/>
    </source>
</evidence>
<reference evidence="3" key="1">
    <citation type="submission" date="2016-10" db="EMBL/GenBank/DDBJ databases">
        <authorList>
            <person name="Varghese N."/>
            <person name="Submissions S."/>
        </authorList>
    </citation>
    <scope>NUCLEOTIDE SEQUENCE [LARGE SCALE GENOMIC DNA]</scope>
    <source>
        <strain evidence="3">DSM 5918</strain>
    </source>
</reference>
<dbReference type="AlphaFoldDB" id="A0A1I3V9B0"/>
<dbReference type="PROSITE" id="PS50801">
    <property type="entry name" value="STAS"/>
    <property type="match status" value="1"/>
</dbReference>
<evidence type="ECO:0000259" key="1">
    <source>
        <dbReference type="PROSITE" id="PS50801"/>
    </source>
</evidence>
<dbReference type="Proteomes" id="UP000198635">
    <property type="component" value="Unassembled WGS sequence"/>
</dbReference>
<gene>
    <name evidence="2" type="ORF">SAMN04488082_109106</name>
</gene>
<dbReference type="InterPro" id="IPR058548">
    <property type="entry name" value="MlaB-like_STAS"/>
</dbReference>
<accession>A0A1I3V9B0</accession>
<dbReference type="OrthoDB" id="329313at2"/>
<dbReference type="SUPFAM" id="SSF52091">
    <property type="entry name" value="SpoIIaa-like"/>
    <property type="match status" value="1"/>
</dbReference>
<dbReference type="EMBL" id="FORX01000009">
    <property type="protein sequence ID" value="SFJ91589.1"/>
    <property type="molecule type" value="Genomic_DNA"/>
</dbReference>
<dbReference type="STRING" id="52560.SAMN04488082_109106"/>
<dbReference type="RefSeq" id="WP_092375061.1">
    <property type="nucleotide sequence ID" value="NZ_FORX01000009.1"/>
</dbReference>
<dbReference type="InterPro" id="IPR036513">
    <property type="entry name" value="STAS_dom_sf"/>
</dbReference>
<protein>
    <submittedName>
        <fullName evidence="2">STAS domain-containing protein</fullName>
    </submittedName>
</protein>
<dbReference type="Gene3D" id="3.30.750.24">
    <property type="entry name" value="STAS domain"/>
    <property type="match status" value="1"/>
</dbReference>
<keyword evidence="3" id="KW-1185">Reference proteome</keyword>
<dbReference type="Pfam" id="PF13466">
    <property type="entry name" value="STAS_2"/>
    <property type="match status" value="1"/>
</dbReference>
<sequence length="105" mass="11352">MFSCTVTADPGHVVVKLSGDLIVEHSREIHAELLTCLSRENAMTIDLGESARIDLSFVQILSALLKCPDRNVRIANLPLHVTDTAGVLGAGDIIRELSTRTEDNA</sequence>
<organism evidence="2 3">
    <name type="scientific">Desulfomicrobium apsheronum</name>
    <dbReference type="NCBI Taxonomy" id="52560"/>
    <lineage>
        <taxon>Bacteria</taxon>
        <taxon>Pseudomonadati</taxon>
        <taxon>Thermodesulfobacteriota</taxon>
        <taxon>Desulfovibrionia</taxon>
        <taxon>Desulfovibrionales</taxon>
        <taxon>Desulfomicrobiaceae</taxon>
        <taxon>Desulfomicrobium</taxon>
    </lineage>
</organism>
<name>A0A1I3V9B0_9BACT</name>
<evidence type="ECO:0000313" key="3">
    <source>
        <dbReference type="Proteomes" id="UP000198635"/>
    </source>
</evidence>
<dbReference type="InterPro" id="IPR002645">
    <property type="entry name" value="STAS_dom"/>
</dbReference>